<evidence type="ECO:0000313" key="2">
    <source>
        <dbReference type="EMBL" id="UYQ72637.1"/>
    </source>
</evidence>
<evidence type="ECO:0000313" key="3">
    <source>
        <dbReference type="Proteomes" id="UP001163882"/>
    </source>
</evidence>
<proteinExistence type="predicted"/>
<keyword evidence="3" id="KW-1185">Reference proteome</keyword>
<accession>A0ABY6ITM1</accession>
<feature type="chain" id="PRO_5045818671" evidence="1">
    <location>
        <begin position="21"/>
        <end position="160"/>
    </location>
</feature>
<protein>
    <submittedName>
        <fullName evidence="2">Uncharacterized protein</fullName>
    </submittedName>
</protein>
<dbReference type="Proteomes" id="UP001163882">
    <property type="component" value="Chromosome"/>
</dbReference>
<feature type="signal peptide" evidence="1">
    <location>
        <begin position="1"/>
        <end position="20"/>
    </location>
</feature>
<reference evidence="2" key="1">
    <citation type="submission" date="2022-10" db="EMBL/GenBank/DDBJ databases">
        <title>YIM 151497 complete genome.</title>
        <authorList>
            <person name="Chen X."/>
        </authorList>
    </citation>
    <scope>NUCLEOTIDE SEQUENCE</scope>
    <source>
        <strain evidence="2">YIM 151497</strain>
    </source>
</reference>
<organism evidence="2 3">
    <name type="scientific">Pelagibacterium flavum</name>
    <dbReference type="NCBI Taxonomy" id="2984530"/>
    <lineage>
        <taxon>Bacteria</taxon>
        <taxon>Pseudomonadati</taxon>
        <taxon>Pseudomonadota</taxon>
        <taxon>Alphaproteobacteria</taxon>
        <taxon>Hyphomicrobiales</taxon>
        <taxon>Devosiaceae</taxon>
        <taxon>Pelagibacterium</taxon>
    </lineage>
</organism>
<dbReference type="EMBL" id="CP107716">
    <property type="protein sequence ID" value="UYQ72637.1"/>
    <property type="molecule type" value="Genomic_DNA"/>
</dbReference>
<sequence>MKLSRILLAACMFAPLAAHAETPKHRTVAAIEEAGCVLDASNMNKVLDGLGLSDEEFRGIGEELVAEGLADVSEMGVFRLTSANCPSAPLNAHAETLKDRTIAAIEGVGCVLDRSNINDILDSLALSDDEFRVIGEELIADGLAEVSEMGVFQLSTPICI</sequence>
<name>A0ABY6ITM1_9HYPH</name>
<evidence type="ECO:0000256" key="1">
    <source>
        <dbReference type="SAM" id="SignalP"/>
    </source>
</evidence>
<keyword evidence="1" id="KW-0732">Signal</keyword>
<gene>
    <name evidence="2" type="ORF">OF122_02305</name>
</gene>
<dbReference type="RefSeq" id="WP_264226249.1">
    <property type="nucleotide sequence ID" value="NZ_CP107716.1"/>
</dbReference>